<feature type="non-terminal residue" evidence="1">
    <location>
        <position position="104"/>
    </location>
</feature>
<gene>
    <name evidence="1" type="ORF">ASPCADRAFT_205547</name>
</gene>
<dbReference type="AlphaFoldDB" id="A0A1R3RUZ3"/>
<protein>
    <submittedName>
        <fullName evidence="1">Uncharacterized protein</fullName>
    </submittedName>
</protein>
<evidence type="ECO:0000313" key="2">
    <source>
        <dbReference type="Proteomes" id="UP000188318"/>
    </source>
</evidence>
<evidence type="ECO:0000313" key="1">
    <source>
        <dbReference type="EMBL" id="OOF98291.1"/>
    </source>
</evidence>
<proteinExistence type="predicted"/>
<reference evidence="2" key="1">
    <citation type="journal article" date="2017" name="Genome Biol.">
        <title>Comparative genomics reveals high biological diversity and specific adaptations in the industrially and medically important fungal genus Aspergillus.</title>
        <authorList>
            <person name="de Vries R.P."/>
            <person name="Riley R."/>
            <person name="Wiebenga A."/>
            <person name="Aguilar-Osorio G."/>
            <person name="Amillis S."/>
            <person name="Uchima C.A."/>
            <person name="Anderluh G."/>
            <person name="Asadollahi M."/>
            <person name="Askin M."/>
            <person name="Barry K."/>
            <person name="Battaglia E."/>
            <person name="Bayram O."/>
            <person name="Benocci T."/>
            <person name="Braus-Stromeyer S.A."/>
            <person name="Caldana C."/>
            <person name="Canovas D."/>
            <person name="Cerqueira G.C."/>
            <person name="Chen F."/>
            <person name="Chen W."/>
            <person name="Choi C."/>
            <person name="Clum A."/>
            <person name="Dos Santos R.A."/>
            <person name="Damasio A.R."/>
            <person name="Diallinas G."/>
            <person name="Emri T."/>
            <person name="Fekete E."/>
            <person name="Flipphi M."/>
            <person name="Freyberg S."/>
            <person name="Gallo A."/>
            <person name="Gournas C."/>
            <person name="Habgood R."/>
            <person name="Hainaut M."/>
            <person name="Harispe M.L."/>
            <person name="Henrissat B."/>
            <person name="Hilden K.S."/>
            <person name="Hope R."/>
            <person name="Hossain A."/>
            <person name="Karabika E."/>
            <person name="Karaffa L."/>
            <person name="Karanyi Z."/>
            <person name="Krasevec N."/>
            <person name="Kuo A."/>
            <person name="Kusch H."/>
            <person name="LaButti K."/>
            <person name="Lagendijk E.L."/>
            <person name="Lapidus A."/>
            <person name="Levasseur A."/>
            <person name="Lindquist E."/>
            <person name="Lipzen A."/>
            <person name="Logrieco A.F."/>
            <person name="MacCabe A."/>
            <person name="Maekelae M.R."/>
            <person name="Malavazi I."/>
            <person name="Melin P."/>
            <person name="Meyer V."/>
            <person name="Mielnichuk N."/>
            <person name="Miskei M."/>
            <person name="Molnar A.P."/>
            <person name="Mule G."/>
            <person name="Ngan C.Y."/>
            <person name="Orejas M."/>
            <person name="Orosz E."/>
            <person name="Ouedraogo J.P."/>
            <person name="Overkamp K.M."/>
            <person name="Park H.-S."/>
            <person name="Perrone G."/>
            <person name="Piumi F."/>
            <person name="Punt P.J."/>
            <person name="Ram A.F."/>
            <person name="Ramon A."/>
            <person name="Rauscher S."/>
            <person name="Record E."/>
            <person name="Riano-Pachon D.M."/>
            <person name="Robert V."/>
            <person name="Roehrig J."/>
            <person name="Ruller R."/>
            <person name="Salamov A."/>
            <person name="Salih N.S."/>
            <person name="Samson R.A."/>
            <person name="Sandor E."/>
            <person name="Sanguinetti M."/>
            <person name="Schuetze T."/>
            <person name="Sepcic K."/>
            <person name="Shelest E."/>
            <person name="Sherlock G."/>
            <person name="Sophianopoulou V."/>
            <person name="Squina F.M."/>
            <person name="Sun H."/>
            <person name="Susca A."/>
            <person name="Todd R.B."/>
            <person name="Tsang A."/>
            <person name="Unkles S.E."/>
            <person name="van de Wiele N."/>
            <person name="van Rossen-Uffink D."/>
            <person name="Oliveira J.V."/>
            <person name="Vesth T.C."/>
            <person name="Visser J."/>
            <person name="Yu J.-H."/>
            <person name="Zhou M."/>
            <person name="Andersen M.R."/>
            <person name="Archer D.B."/>
            <person name="Baker S.E."/>
            <person name="Benoit I."/>
            <person name="Brakhage A.A."/>
            <person name="Braus G.H."/>
            <person name="Fischer R."/>
            <person name="Frisvad J.C."/>
            <person name="Goldman G.H."/>
            <person name="Houbraken J."/>
            <person name="Oakley B."/>
            <person name="Pocsi I."/>
            <person name="Scazzocchio C."/>
            <person name="Seiboth B."/>
            <person name="vanKuyk P.A."/>
            <person name="Wortman J."/>
            <person name="Dyer P.S."/>
            <person name="Grigoriev I.V."/>
        </authorList>
    </citation>
    <scope>NUCLEOTIDE SEQUENCE [LARGE SCALE GENOMIC DNA]</scope>
    <source>
        <strain evidence="2">ITEM 5010</strain>
    </source>
</reference>
<sequence>MACISATPYHHHTLAGDWTGEFPRLVDQMDRSRDVVGRLLDVDPCDHLLASIHLRSRAVLYDGSIRGRVVMPAMEISKSLCQRIPLALKSSPVISKWGSKTAID</sequence>
<accession>A0A1R3RUZ3</accession>
<dbReference type="Proteomes" id="UP000188318">
    <property type="component" value="Unassembled WGS sequence"/>
</dbReference>
<name>A0A1R3RUZ3_ASPC5</name>
<dbReference type="VEuPathDB" id="FungiDB:ASPCADRAFT_205547"/>
<keyword evidence="2" id="KW-1185">Reference proteome</keyword>
<organism evidence="1 2">
    <name type="scientific">Aspergillus carbonarius (strain ITEM 5010)</name>
    <dbReference type="NCBI Taxonomy" id="602072"/>
    <lineage>
        <taxon>Eukaryota</taxon>
        <taxon>Fungi</taxon>
        <taxon>Dikarya</taxon>
        <taxon>Ascomycota</taxon>
        <taxon>Pezizomycotina</taxon>
        <taxon>Eurotiomycetes</taxon>
        <taxon>Eurotiomycetidae</taxon>
        <taxon>Eurotiales</taxon>
        <taxon>Aspergillaceae</taxon>
        <taxon>Aspergillus</taxon>
        <taxon>Aspergillus subgen. Circumdati</taxon>
    </lineage>
</organism>
<dbReference type="EMBL" id="KV907496">
    <property type="protein sequence ID" value="OOF98291.1"/>
    <property type="molecule type" value="Genomic_DNA"/>
</dbReference>